<dbReference type="AlphaFoldDB" id="A0A8J3ABJ5"/>
<feature type="transmembrane region" description="Helical" evidence="7">
    <location>
        <begin position="96"/>
        <end position="116"/>
    </location>
</feature>
<reference evidence="9" key="2">
    <citation type="submission" date="2020-09" db="EMBL/GenBank/DDBJ databases">
        <authorList>
            <person name="Sun Q."/>
            <person name="Zhou Y."/>
        </authorList>
    </citation>
    <scope>NUCLEOTIDE SEQUENCE</scope>
    <source>
        <strain evidence="9">CGMCC 1.14988</strain>
    </source>
</reference>
<dbReference type="Pfam" id="PF00482">
    <property type="entry name" value="T2SSF"/>
    <property type="match status" value="1"/>
</dbReference>
<dbReference type="PANTHER" id="PTHR35007:SF2">
    <property type="entry name" value="PILUS ASSEMBLE PROTEIN"/>
    <property type="match status" value="1"/>
</dbReference>
<dbReference type="EMBL" id="BMHA01000009">
    <property type="protein sequence ID" value="GGI07700.1"/>
    <property type="molecule type" value="Genomic_DNA"/>
</dbReference>
<feature type="domain" description="Type II secretion system protein GspF" evidence="8">
    <location>
        <begin position="212"/>
        <end position="325"/>
    </location>
</feature>
<keyword evidence="5 7" id="KW-0472">Membrane</keyword>
<proteinExistence type="predicted"/>
<reference evidence="9" key="1">
    <citation type="journal article" date="2014" name="Int. J. Syst. Evol. Microbiol.">
        <title>Complete genome sequence of Corynebacterium casei LMG S-19264T (=DSM 44701T), isolated from a smear-ripened cheese.</title>
        <authorList>
            <consortium name="US DOE Joint Genome Institute (JGI-PGF)"/>
            <person name="Walter F."/>
            <person name="Albersmeier A."/>
            <person name="Kalinowski J."/>
            <person name="Ruckert C."/>
        </authorList>
    </citation>
    <scope>NUCLEOTIDE SEQUENCE</scope>
    <source>
        <strain evidence="9">CGMCC 1.14988</strain>
    </source>
</reference>
<organism evidence="9 10">
    <name type="scientific">Egicoccus halophilus</name>
    <dbReference type="NCBI Taxonomy" id="1670830"/>
    <lineage>
        <taxon>Bacteria</taxon>
        <taxon>Bacillati</taxon>
        <taxon>Actinomycetota</taxon>
        <taxon>Nitriliruptoria</taxon>
        <taxon>Egicoccales</taxon>
        <taxon>Egicoccaceae</taxon>
        <taxon>Egicoccus</taxon>
    </lineage>
</organism>
<sequence length="339" mass="34202">MKAHRLGPLVTRGRRRDGERTGPVDTGQLDLLRLQAAAGLTPVGVDRLPARARRGLAVARTVGAPLLPALDVAAAAQDDVEATRRAIGVASAQTRAVAGGLLAAPFVLVPVMGRLFSADLVGFYTSGVGRVVGLIGLTLLASGAAAIAAIVRRVGAPPRPPRTRAAALLTGVGALATGWFLLHPVAGIGAALLLWRRKAPAAGALPGVDEAADLVATALAGGVAPGEALRVTADQLPAHAADLRGLAFELDLGLPPAGGSAVSRLGTVLRAATDVGAPVVPALRRLAGELRADERARVLAAAERLPAQLTFPTALALLPATLLLVGAPIVQVGLRQALP</sequence>
<protein>
    <recommendedName>
        <fullName evidence="8">Type II secretion system protein GspF domain-containing protein</fullName>
    </recommendedName>
</protein>
<feature type="transmembrane region" description="Helical" evidence="7">
    <location>
        <begin position="172"/>
        <end position="195"/>
    </location>
</feature>
<evidence type="ECO:0000256" key="6">
    <source>
        <dbReference type="SAM" id="MobiDB-lite"/>
    </source>
</evidence>
<evidence type="ECO:0000313" key="9">
    <source>
        <dbReference type="EMBL" id="GGI07700.1"/>
    </source>
</evidence>
<dbReference type="RefSeq" id="WP_130651105.1">
    <property type="nucleotide sequence ID" value="NZ_BMHA01000009.1"/>
</dbReference>
<evidence type="ECO:0000256" key="1">
    <source>
        <dbReference type="ARBA" id="ARBA00004651"/>
    </source>
</evidence>
<keyword evidence="10" id="KW-1185">Reference proteome</keyword>
<keyword evidence="2" id="KW-1003">Cell membrane</keyword>
<keyword evidence="3 7" id="KW-0812">Transmembrane</keyword>
<evidence type="ECO:0000259" key="8">
    <source>
        <dbReference type="Pfam" id="PF00482"/>
    </source>
</evidence>
<evidence type="ECO:0000313" key="10">
    <source>
        <dbReference type="Proteomes" id="UP000650511"/>
    </source>
</evidence>
<evidence type="ECO:0000256" key="3">
    <source>
        <dbReference type="ARBA" id="ARBA00022692"/>
    </source>
</evidence>
<dbReference type="Proteomes" id="UP000650511">
    <property type="component" value="Unassembled WGS sequence"/>
</dbReference>
<comment type="caution">
    <text evidence="9">The sequence shown here is derived from an EMBL/GenBank/DDBJ whole genome shotgun (WGS) entry which is preliminary data.</text>
</comment>
<dbReference type="InterPro" id="IPR018076">
    <property type="entry name" value="T2SS_GspF_dom"/>
</dbReference>
<evidence type="ECO:0000256" key="2">
    <source>
        <dbReference type="ARBA" id="ARBA00022475"/>
    </source>
</evidence>
<evidence type="ECO:0000256" key="4">
    <source>
        <dbReference type="ARBA" id="ARBA00022989"/>
    </source>
</evidence>
<dbReference type="PANTHER" id="PTHR35007">
    <property type="entry name" value="INTEGRAL MEMBRANE PROTEIN-RELATED"/>
    <property type="match status" value="1"/>
</dbReference>
<evidence type="ECO:0000256" key="5">
    <source>
        <dbReference type="ARBA" id="ARBA00023136"/>
    </source>
</evidence>
<keyword evidence="4 7" id="KW-1133">Transmembrane helix</keyword>
<comment type="subcellular location">
    <subcellularLocation>
        <location evidence="1">Cell membrane</location>
        <topology evidence="1">Multi-pass membrane protein</topology>
    </subcellularLocation>
</comment>
<dbReference type="GO" id="GO:0005886">
    <property type="term" value="C:plasma membrane"/>
    <property type="evidence" value="ECO:0007669"/>
    <property type="project" value="UniProtKB-SubCell"/>
</dbReference>
<gene>
    <name evidence="9" type="ORF">GCM10011354_25400</name>
</gene>
<feature type="region of interest" description="Disordered" evidence="6">
    <location>
        <begin position="1"/>
        <end position="25"/>
    </location>
</feature>
<feature type="transmembrane region" description="Helical" evidence="7">
    <location>
        <begin position="128"/>
        <end position="151"/>
    </location>
</feature>
<evidence type="ECO:0000256" key="7">
    <source>
        <dbReference type="SAM" id="Phobius"/>
    </source>
</evidence>
<name>A0A8J3ABJ5_9ACTN</name>
<accession>A0A8J3ABJ5</accession>